<feature type="domain" description="RRM" evidence="7">
    <location>
        <begin position="257"/>
        <end position="334"/>
    </location>
</feature>
<dbReference type="CDD" id="cd12416">
    <property type="entry name" value="RRM4_RBM28_like"/>
    <property type="match status" value="1"/>
</dbReference>
<dbReference type="OrthoDB" id="3945418at2759"/>
<feature type="region of interest" description="Disordered" evidence="6">
    <location>
        <begin position="590"/>
        <end position="615"/>
    </location>
</feature>
<evidence type="ECO:0000259" key="7">
    <source>
        <dbReference type="PROSITE" id="PS50102"/>
    </source>
</evidence>
<dbReference type="GeneID" id="108736363"/>
<evidence type="ECO:0000256" key="6">
    <source>
        <dbReference type="SAM" id="MobiDB-lite"/>
    </source>
</evidence>
<sequence>MGKIQNKNTDKKAIIKEKLRQKKKKAKKNNKRARIVVKNLPFTTTEESLKQHFGQYGSIKEIVLLRKPDGSPVGCAFIQFELVQKAAKAIHYTNEKPFLEREITVEWAKPKDKYEKSKQKIEVKIKEELPDDFDPNIQIKTEKEELLEIKKEETDENLTFEIVKNTNTSFDYNPVNSTINEEEYNNDDDDDDEMNSENQISSNANEEEKKEEESSHASSDSSEQYEDSDEENDTLVQENVKQEQKAKFMSNDASEGKTVFIKNVPFHATNDDLARCMSQFGPFFYALICIDRLTEHSKGTAFVKFKNKEDAEKCLDAKDLILLGNILDCQPALTRNALEEKVKDKSEKKAKQKDSRNLYLIKEGVVLAGSKAAEGVSESDMAKRLQLEQYKTQMLRNLNMFIAKTRIVVHNLPLNWDDQKLRALCALHADPKAVIREARIMRDMRSVDANGFGKSKGFGFVSFTTHEDALKVLRSLNNNPNIFSPKSRPIVSFSIENRSKLLVKEKRQLNSRIKNPNSTDYNQFPRRKLANDKKNKFNNNKRKSNPENEEIEGFTGITSKPGDLGFKKMRSTFHLKKQAKLHHERVKQQKKLKKNAKKPLSEKATEFTKQPKQKINKKKLKTNDNFSKLVSDYKKKILSSSSSVGGNIIKKTKWFNSSN</sequence>
<feature type="compositionally biased region" description="Basic and acidic residues" evidence="6">
    <location>
        <begin position="8"/>
        <end position="18"/>
    </location>
</feature>
<gene>
    <name evidence="9" type="primary">LOC108736363</name>
</gene>
<dbReference type="FunCoup" id="A0A1W4WW32">
    <property type="interactions" value="1835"/>
</dbReference>
<dbReference type="InterPro" id="IPR000504">
    <property type="entry name" value="RRM_dom"/>
</dbReference>
<keyword evidence="4" id="KW-0539">Nucleus</keyword>
<dbReference type="InterPro" id="IPR012677">
    <property type="entry name" value="Nucleotide-bd_a/b_plait_sf"/>
</dbReference>
<dbReference type="SMART" id="SM00360">
    <property type="entry name" value="RRM"/>
    <property type="match status" value="3"/>
</dbReference>
<feature type="compositionally biased region" description="Basic and acidic residues" evidence="6">
    <location>
        <begin position="206"/>
        <end position="215"/>
    </location>
</feature>
<feature type="domain" description="RRM" evidence="7">
    <location>
        <begin position="33"/>
        <end position="110"/>
    </location>
</feature>
<feature type="compositionally biased region" description="Acidic residues" evidence="6">
    <location>
        <begin position="223"/>
        <end position="233"/>
    </location>
</feature>
<proteinExistence type="predicted"/>
<feature type="region of interest" description="Disordered" evidence="6">
    <location>
        <begin position="506"/>
        <end position="556"/>
    </location>
</feature>
<feature type="compositionally biased region" description="Basic residues" evidence="6">
    <location>
        <begin position="19"/>
        <end position="31"/>
    </location>
</feature>
<keyword evidence="3 5" id="KW-0694">RNA-binding</keyword>
<feature type="domain" description="RRM" evidence="7">
    <location>
        <begin position="405"/>
        <end position="490"/>
    </location>
</feature>
<comment type="subcellular location">
    <subcellularLocation>
        <location evidence="1">Nucleus</location>
    </subcellularLocation>
</comment>
<evidence type="ECO:0000313" key="8">
    <source>
        <dbReference type="Proteomes" id="UP000192223"/>
    </source>
</evidence>
<organism evidence="8 9">
    <name type="scientific">Agrilus planipennis</name>
    <name type="common">Emerald ash borer</name>
    <name type="synonym">Agrilus marcopoli</name>
    <dbReference type="NCBI Taxonomy" id="224129"/>
    <lineage>
        <taxon>Eukaryota</taxon>
        <taxon>Metazoa</taxon>
        <taxon>Ecdysozoa</taxon>
        <taxon>Arthropoda</taxon>
        <taxon>Hexapoda</taxon>
        <taxon>Insecta</taxon>
        <taxon>Pterygota</taxon>
        <taxon>Neoptera</taxon>
        <taxon>Endopterygota</taxon>
        <taxon>Coleoptera</taxon>
        <taxon>Polyphaga</taxon>
        <taxon>Elateriformia</taxon>
        <taxon>Buprestoidea</taxon>
        <taxon>Buprestidae</taxon>
        <taxon>Agrilinae</taxon>
        <taxon>Agrilus</taxon>
    </lineage>
</organism>
<dbReference type="STRING" id="224129.A0A1W4WW32"/>
<feature type="compositionally biased region" description="Polar residues" evidence="6">
    <location>
        <begin position="169"/>
        <end position="179"/>
    </location>
</feature>
<evidence type="ECO:0000313" key="9">
    <source>
        <dbReference type="RefSeq" id="XP_018324265.2"/>
    </source>
</evidence>
<keyword evidence="8" id="KW-1185">Reference proteome</keyword>
<dbReference type="PROSITE" id="PS50102">
    <property type="entry name" value="RRM"/>
    <property type="match status" value="3"/>
</dbReference>
<dbReference type="AlphaFoldDB" id="A0A1W4WW32"/>
<dbReference type="SUPFAM" id="SSF54928">
    <property type="entry name" value="RNA-binding domain, RBD"/>
    <property type="match status" value="2"/>
</dbReference>
<dbReference type="RefSeq" id="XP_018324265.2">
    <property type="nucleotide sequence ID" value="XM_018468763.2"/>
</dbReference>
<evidence type="ECO:0000256" key="3">
    <source>
        <dbReference type="ARBA" id="ARBA00022884"/>
    </source>
</evidence>
<feature type="compositionally biased region" description="Polar residues" evidence="6">
    <location>
        <begin position="510"/>
        <end position="522"/>
    </location>
</feature>
<protein>
    <submittedName>
        <fullName evidence="9">RNA-binding protein 28-like</fullName>
    </submittedName>
</protein>
<evidence type="ECO:0000256" key="2">
    <source>
        <dbReference type="ARBA" id="ARBA00022737"/>
    </source>
</evidence>
<accession>A0A1W4WW32</accession>
<dbReference type="GO" id="GO:0005730">
    <property type="term" value="C:nucleolus"/>
    <property type="evidence" value="ECO:0007669"/>
    <property type="project" value="TreeGrafter"/>
</dbReference>
<dbReference type="Proteomes" id="UP000192223">
    <property type="component" value="Unplaced"/>
</dbReference>
<dbReference type="PANTHER" id="PTHR48039:SF5">
    <property type="entry name" value="RNA-BINDING PROTEIN 28"/>
    <property type="match status" value="1"/>
</dbReference>
<evidence type="ECO:0000256" key="5">
    <source>
        <dbReference type="PROSITE-ProRule" id="PRU00176"/>
    </source>
</evidence>
<dbReference type="FunFam" id="3.30.70.330:FF:000182">
    <property type="entry name" value="RNA-binding motif protein 28"/>
    <property type="match status" value="1"/>
</dbReference>
<dbReference type="InterPro" id="IPR035979">
    <property type="entry name" value="RBD_domain_sf"/>
</dbReference>
<reference evidence="9" key="1">
    <citation type="submission" date="2025-08" db="UniProtKB">
        <authorList>
            <consortium name="RefSeq"/>
        </authorList>
    </citation>
    <scope>IDENTIFICATION</scope>
    <source>
        <tissue evidence="9">Entire body</tissue>
    </source>
</reference>
<name>A0A1W4WW32_AGRPL</name>
<dbReference type="GO" id="GO:0003729">
    <property type="term" value="F:mRNA binding"/>
    <property type="evidence" value="ECO:0007669"/>
    <property type="project" value="TreeGrafter"/>
</dbReference>
<evidence type="ECO:0000256" key="1">
    <source>
        <dbReference type="ARBA" id="ARBA00004123"/>
    </source>
</evidence>
<evidence type="ECO:0000256" key="4">
    <source>
        <dbReference type="ARBA" id="ARBA00023242"/>
    </source>
</evidence>
<dbReference type="InParanoid" id="A0A1W4WW32"/>
<dbReference type="InterPro" id="IPR051945">
    <property type="entry name" value="RRM_MRD1_RNA_proc_ribogen"/>
</dbReference>
<dbReference type="KEGG" id="apln:108736363"/>
<feature type="compositionally biased region" description="Acidic residues" evidence="6">
    <location>
        <begin position="180"/>
        <end position="195"/>
    </location>
</feature>
<dbReference type="Pfam" id="PF00076">
    <property type="entry name" value="RRM_1"/>
    <property type="match status" value="3"/>
</dbReference>
<dbReference type="PANTHER" id="PTHR48039">
    <property type="entry name" value="RNA-BINDING MOTIF PROTEIN 14B"/>
    <property type="match status" value="1"/>
</dbReference>
<feature type="region of interest" description="Disordered" evidence="6">
    <location>
        <begin position="1"/>
        <end position="31"/>
    </location>
</feature>
<dbReference type="Gene3D" id="3.30.70.330">
    <property type="match status" value="3"/>
</dbReference>
<keyword evidence="2" id="KW-0677">Repeat</keyword>
<feature type="region of interest" description="Disordered" evidence="6">
    <location>
        <begin position="169"/>
        <end position="235"/>
    </location>
</feature>